<dbReference type="PANTHER" id="PTHR31044:SF118">
    <property type="entry name" value="MAJOR POLLEN ALLERGEN OLE E 10-LIKE"/>
    <property type="match status" value="1"/>
</dbReference>
<feature type="compositionally biased region" description="Pro residues" evidence="4">
    <location>
        <begin position="139"/>
        <end position="152"/>
    </location>
</feature>
<dbReference type="PRINTS" id="PR01217">
    <property type="entry name" value="PRICHEXTENSN"/>
</dbReference>
<evidence type="ECO:0000313" key="7">
    <source>
        <dbReference type="Proteomes" id="UP001472677"/>
    </source>
</evidence>
<dbReference type="Pfam" id="PF07983">
    <property type="entry name" value="X8"/>
    <property type="match status" value="1"/>
</dbReference>
<dbReference type="InterPro" id="IPR012946">
    <property type="entry name" value="X8"/>
</dbReference>
<sequence length="248" mass="26639">MFLDARFMVNIWKHKGLNLHESPIAEFINKLKLTNNVISDANPYTLNSPFYPPPFDLLSPLPQPGRSPPFTPPSTSNPLPSPMSYGPPTPPSYSYSLPANPPEHGISPPSMFPSPPQQQPSPPKHGSSPPKNVPGQPIYAPPMLNPPYPPPKGSGSGGGGVWCVAKPTVPDSIMQAAMDYACGSGADCKSIQPNQPCFQPNTLISHASYAFNSYWQNTKGHGGTCDFGGTAMLVTVDPSFDKCQFSYK</sequence>
<evidence type="ECO:0000256" key="3">
    <source>
        <dbReference type="ARBA" id="ARBA00022729"/>
    </source>
</evidence>
<protein>
    <recommendedName>
        <fullName evidence="5">X8 domain-containing protein</fullName>
    </recommendedName>
</protein>
<reference evidence="6 7" key="1">
    <citation type="journal article" date="2024" name="G3 (Bethesda)">
        <title>Genome assembly of Hibiscus sabdariffa L. provides insights into metabolisms of medicinal natural products.</title>
        <authorList>
            <person name="Kim T."/>
        </authorList>
    </citation>
    <scope>NUCLEOTIDE SEQUENCE [LARGE SCALE GENOMIC DNA]</scope>
    <source>
        <strain evidence="6">TK-2024</strain>
        <tissue evidence="6">Old leaves</tissue>
    </source>
</reference>
<feature type="region of interest" description="Disordered" evidence="4">
    <location>
        <begin position="57"/>
        <end position="157"/>
    </location>
</feature>
<feature type="domain" description="X8" evidence="5">
    <location>
        <begin position="161"/>
        <end position="245"/>
    </location>
</feature>
<keyword evidence="3" id="KW-0732">Signal</keyword>
<feature type="compositionally biased region" description="Pro residues" evidence="4">
    <location>
        <begin position="79"/>
        <end position="91"/>
    </location>
</feature>
<comment type="subcellular location">
    <subcellularLocation>
        <location evidence="1">Cell membrane</location>
        <topology evidence="1">Lipid-anchor</topology>
        <topology evidence="1">GPI-anchor</topology>
    </subcellularLocation>
</comment>
<evidence type="ECO:0000256" key="2">
    <source>
        <dbReference type="ARBA" id="ARBA00022622"/>
    </source>
</evidence>
<organism evidence="6 7">
    <name type="scientific">Hibiscus sabdariffa</name>
    <name type="common">roselle</name>
    <dbReference type="NCBI Taxonomy" id="183260"/>
    <lineage>
        <taxon>Eukaryota</taxon>
        <taxon>Viridiplantae</taxon>
        <taxon>Streptophyta</taxon>
        <taxon>Embryophyta</taxon>
        <taxon>Tracheophyta</taxon>
        <taxon>Spermatophyta</taxon>
        <taxon>Magnoliopsida</taxon>
        <taxon>eudicotyledons</taxon>
        <taxon>Gunneridae</taxon>
        <taxon>Pentapetalae</taxon>
        <taxon>rosids</taxon>
        <taxon>malvids</taxon>
        <taxon>Malvales</taxon>
        <taxon>Malvaceae</taxon>
        <taxon>Malvoideae</taxon>
        <taxon>Hibiscus</taxon>
    </lineage>
</organism>
<accession>A0ABR2DJS1</accession>
<keyword evidence="2" id="KW-0472">Membrane</keyword>
<evidence type="ECO:0000256" key="4">
    <source>
        <dbReference type="SAM" id="MobiDB-lite"/>
    </source>
</evidence>
<proteinExistence type="predicted"/>
<comment type="caution">
    <text evidence="6">The sequence shown here is derived from an EMBL/GenBank/DDBJ whole genome shotgun (WGS) entry which is preliminary data.</text>
</comment>
<feature type="compositionally biased region" description="Pro residues" evidence="4">
    <location>
        <begin position="110"/>
        <end position="123"/>
    </location>
</feature>
<dbReference type="InterPro" id="IPR044788">
    <property type="entry name" value="X8_dom_prot"/>
</dbReference>
<keyword evidence="2" id="KW-0449">Lipoprotein</keyword>
<evidence type="ECO:0000313" key="6">
    <source>
        <dbReference type="EMBL" id="KAK8541680.1"/>
    </source>
</evidence>
<dbReference type="PANTHER" id="PTHR31044">
    <property type="entry name" value="BETA-1,3 GLUCANASE"/>
    <property type="match status" value="1"/>
</dbReference>
<dbReference type="Gene3D" id="1.20.58.1040">
    <property type="match status" value="1"/>
</dbReference>
<keyword evidence="2" id="KW-0325">Glycoprotein</keyword>
<feature type="compositionally biased region" description="Pro residues" evidence="4">
    <location>
        <begin position="57"/>
        <end position="72"/>
    </location>
</feature>
<dbReference type="EMBL" id="JBBPBM010000024">
    <property type="protein sequence ID" value="KAK8541680.1"/>
    <property type="molecule type" value="Genomic_DNA"/>
</dbReference>
<evidence type="ECO:0000256" key="1">
    <source>
        <dbReference type="ARBA" id="ARBA00004609"/>
    </source>
</evidence>
<name>A0ABR2DJS1_9ROSI</name>
<gene>
    <name evidence="6" type="ORF">V6N12_014307</name>
</gene>
<keyword evidence="7" id="KW-1185">Reference proteome</keyword>
<evidence type="ECO:0000259" key="5">
    <source>
        <dbReference type="SMART" id="SM00768"/>
    </source>
</evidence>
<dbReference type="SMART" id="SM00768">
    <property type="entry name" value="X8"/>
    <property type="match status" value="1"/>
</dbReference>
<dbReference type="Proteomes" id="UP001472677">
    <property type="component" value="Unassembled WGS sequence"/>
</dbReference>
<keyword evidence="2" id="KW-0336">GPI-anchor</keyword>